<comment type="caution">
    <text evidence="3">The sequence shown here is derived from an EMBL/GenBank/DDBJ whole genome shotgun (WGS) entry which is preliminary data.</text>
</comment>
<keyword evidence="4" id="KW-1185">Reference proteome</keyword>
<dbReference type="PROSITE" id="PS51482">
    <property type="entry name" value="DEGV"/>
    <property type="match status" value="1"/>
</dbReference>
<evidence type="ECO:0000256" key="2">
    <source>
        <dbReference type="ARBA" id="ARBA00023121"/>
    </source>
</evidence>
<dbReference type="EMBL" id="QQRQ01000006">
    <property type="protein sequence ID" value="RFT06898.1"/>
    <property type="molecule type" value="Genomic_DNA"/>
</dbReference>
<dbReference type="PANTHER" id="PTHR33434:SF3">
    <property type="entry name" value="DEGV DOMAIN-CONTAINING PROTEIN YITS"/>
    <property type="match status" value="1"/>
</dbReference>
<dbReference type="Gene3D" id="3.40.50.10440">
    <property type="entry name" value="Dihydroxyacetone kinase, domain 1"/>
    <property type="match status" value="1"/>
</dbReference>
<dbReference type="Proteomes" id="UP000260649">
    <property type="component" value="Unassembled WGS sequence"/>
</dbReference>
<dbReference type="InterPro" id="IPR003797">
    <property type="entry name" value="DegV"/>
</dbReference>
<dbReference type="SUPFAM" id="SSF82549">
    <property type="entry name" value="DAK1/DegV-like"/>
    <property type="match status" value="1"/>
</dbReference>
<dbReference type="Gene3D" id="3.30.1180.10">
    <property type="match status" value="1"/>
</dbReference>
<evidence type="ECO:0000256" key="1">
    <source>
        <dbReference type="ARBA" id="ARBA00003238"/>
    </source>
</evidence>
<dbReference type="PANTHER" id="PTHR33434">
    <property type="entry name" value="DEGV DOMAIN-CONTAINING PROTEIN DR_1986-RELATED"/>
    <property type="match status" value="1"/>
</dbReference>
<gene>
    <name evidence="3" type="ORF">DV520_05450</name>
</gene>
<comment type="function">
    <text evidence="1">May bind long-chain fatty acids, such as palmitate, and may play a role in lipid transport or fatty acid metabolism.</text>
</comment>
<reference evidence="3 4" key="1">
    <citation type="submission" date="2018-07" db="EMBL/GenBank/DDBJ databases">
        <title>GABA Modulating Bacteria of the Human Gut Microbiota.</title>
        <authorList>
            <person name="Strandwitz P."/>
            <person name="Kim K.H."/>
            <person name="Terekhova D."/>
            <person name="Liu J.K."/>
            <person name="Sharma A."/>
            <person name="Levering J."/>
            <person name="Mcdonald D."/>
            <person name="Dietrich D."/>
            <person name="Ramadhar T.R."/>
            <person name="Lekbua A."/>
            <person name="Mroue N."/>
            <person name="Liston C."/>
            <person name="Stewart E.J."/>
            <person name="Dubin M.J."/>
            <person name="Zengler K."/>
            <person name="Knight R."/>
            <person name="Gilbert J.A."/>
            <person name="Clardy J."/>
            <person name="Lewis K."/>
        </authorList>
    </citation>
    <scope>NUCLEOTIDE SEQUENCE [LARGE SCALE GENOMIC DNA]</scope>
    <source>
        <strain evidence="3 4">KLE1738</strain>
    </source>
</reference>
<dbReference type="NCBIfam" id="TIGR00762">
    <property type="entry name" value="DegV"/>
    <property type="match status" value="1"/>
</dbReference>
<dbReference type="RefSeq" id="WP_117142048.1">
    <property type="nucleotide sequence ID" value="NZ_CAKXKJ010000006.1"/>
</dbReference>
<accession>A0A3E2B4E7</accession>
<dbReference type="Gene3D" id="2.20.28.50">
    <property type="entry name" value="degv family protein"/>
    <property type="match status" value="1"/>
</dbReference>
<keyword evidence="2" id="KW-0446">Lipid-binding</keyword>
<dbReference type="InterPro" id="IPR050270">
    <property type="entry name" value="DegV_domain_contain"/>
</dbReference>
<evidence type="ECO:0000313" key="3">
    <source>
        <dbReference type="EMBL" id="RFT06898.1"/>
    </source>
</evidence>
<name>A0A3E2B4E7_9FIRM</name>
<dbReference type="GeneID" id="97995181"/>
<dbReference type="OrthoDB" id="9780660at2"/>
<proteinExistence type="predicted"/>
<sequence>MSFAIVTDSLAGLPLAQIARRGLVVIPLSYTISGKEHLCLAPEGYDSAAFFQTMKLRGEVSTSMVPPHRFLTFLKPLLRSGLDLLFLSASSGLSSSYQSACMAAEQLREEFPQRKLQIVDSLSSSLGQGLLVLRAFDLRERGMCLEDTARTLLSLRHRIAHLFTVDDLMYLSRGGRLSGAKAMLGTALGLKPLLKGDPNGRIVLCGKARGRAQAIGKLADQYNALVRYPGDQTVCIAHGNAPQEAEALAQRLRQTNPPKEILIAPFDPANGCHAGPGALALFFEGDETVRLHP</sequence>
<dbReference type="GO" id="GO:0008289">
    <property type="term" value="F:lipid binding"/>
    <property type="evidence" value="ECO:0007669"/>
    <property type="project" value="UniProtKB-KW"/>
</dbReference>
<dbReference type="Pfam" id="PF02645">
    <property type="entry name" value="DegV"/>
    <property type="match status" value="1"/>
</dbReference>
<protein>
    <submittedName>
        <fullName evidence="3">DegV family protein</fullName>
    </submittedName>
</protein>
<organism evidence="3 4">
    <name type="scientific">Evtepia gabavorous</name>
    <dbReference type="NCBI Taxonomy" id="2211183"/>
    <lineage>
        <taxon>Bacteria</taxon>
        <taxon>Bacillati</taxon>
        <taxon>Bacillota</taxon>
        <taxon>Clostridia</taxon>
        <taxon>Eubacteriales</taxon>
        <taxon>Evtepia</taxon>
    </lineage>
</organism>
<dbReference type="AlphaFoldDB" id="A0A3E2B4E7"/>
<dbReference type="InterPro" id="IPR043168">
    <property type="entry name" value="DegV_C"/>
</dbReference>
<evidence type="ECO:0000313" key="4">
    <source>
        <dbReference type="Proteomes" id="UP000260649"/>
    </source>
</evidence>